<sequence>MLLIPVSGSKISSLWTNCQSFYYRIFVLNIYYPACIYRYDDLLPSAILLVLGSKTLLHEIMLLLGCERWLILKGSGRSEESAASHT</sequence>
<reference evidence="1" key="1">
    <citation type="submission" date="2021-04" db="EMBL/GenBank/DDBJ databases">
        <authorList>
            <person name="Rodrigo-Torres L."/>
            <person name="Arahal R. D."/>
            <person name="Lucena T."/>
        </authorList>
    </citation>
    <scope>NUCLEOTIDE SEQUENCE</scope>
    <source>
        <strain evidence="1">CECT 9275</strain>
    </source>
</reference>
<proteinExistence type="predicted"/>
<organism evidence="1 2">
    <name type="scientific">Dyadobacter helix</name>
    <dbReference type="NCBI Taxonomy" id="2822344"/>
    <lineage>
        <taxon>Bacteria</taxon>
        <taxon>Pseudomonadati</taxon>
        <taxon>Bacteroidota</taxon>
        <taxon>Cytophagia</taxon>
        <taxon>Cytophagales</taxon>
        <taxon>Spirosomataceae</taxon>
        <taxon>Dyadobacter</taxon>
    </lineage>
</organism>
<dbReference type="EMBL" id="CAJRAF010000002">
    <property type="protein sequence ID" value="CAG5002222.1"/>
    <property type="molecule type" value="Genomic_DNA"/>
</dbReference>
<evidence type="ECO:0000313" key="2">
    <source>
        <dbReference type="Proteomes" id="UP000680038"/>
    </source>
</evidence>
<protein>
    <submittedName>
        <fullName evidence="1">Uncharacterized protein</fullName>
    </submittedName>
</protein>
<evidence type="ECO:0000313" key="1">
    <source>
        <dbReference type="EMBL" id="CAG5002222.1"/>
    </source>
</evidence>
<name>A0A916NLQ5_9BACT</name>
<dbReference type="Proteomes" id="UP000680038">
    <property type="component" value="Unassembled WGS sequence"/>
</dbReference>
<dbReference type="AlphaFoldDB" id="A0A916NLQ5"/>
<comment type="caution">
    <text evidence="1">The sequence shown here is derived from an EMBL/GenBank/DDBJ whole genome shotgun (WGS) entry which is preliminary data.</text>
</comment>
<gene>
    <name evidence="1" type="ORF">DYBT9275_02842</name>
</gene>
<accession>A0A916NLQ5</accession>
<keyword evidence="2" id="KW-1185">Reference proteome</keyword>